<proteinExistence type="predicted"/>
<feature type="coiled-coil region" evidence="1">
    <location>
        <begin position="182"/>
        <end position="353"/>
    </location>
</feature>
<dbReference type="PANTHER" id="PTHR18950">
    <property type="entry name" value="PROGESTERONE-INDUCED BLOCKING FACTOR 1"/>
    <property type="match status" value="1"/>
</dbReference>
<dbReference type="GO" id="GO:0005815">
    <property type="term" value="C:microtubule organizing center"/>
    <property type="evidence" value="ECO:0007669"/>
    <property type="project" value="TreeGrafter"/>
</dbReference>
<feature type="region of interest" description="Disordered" evidence="2">
    <location>
        <begin position="31"/>
        <end position="78"/>
    </location>
</feature>
<sequence>MAAEMARLLSDTLVESSVDLHELLSDSFEFDDDADLDSRDSPSSPLSSALSSLDATPRHRAAVPKAPPPAPPPPPNTLAAENLALRRAVEASEARAFAERQAYRVAIEAERARTRAQLEELRAAAAAVAAELPAARSRLAAEKAAFAELRLSAARYDELRRLPPEAVGVVEFVQLRVYEELLREREAEAAAARGAAARAEAAAARLDAVAAAKDALEARVGEAAARSAAWQAEAEAAKAEARRVAEEAAAFSASPEGVVRARLLEAEALLDAARRREEAKEAEAAARGAEVAALRDRLAEASSKLSFLEQDKAYLTRQAADMSDRAADAEARLAKKEGKVAELKAALSAAHEKQLSHTSDQAESYTLKLEAEMAKWEQHSARALRAAEANFEAQLRQQKEAYEVATAEAEKWQHRYDEAKKLADEHLLRAAETSATLEVQVAQLRSEVRIKAFEVERLTAQCEQTSAGSRRGELETDAWREKLEECPLSIPSRCLSSPILPLPLLLPHVLKTEYYKLKAATAERIAQLDTQNAGLHERLKAYEKLEEELDKTVLQTVASDVFGGGATAASAAGSSQPMIRVPSSSQRRMEQCLSLARELLAAQNSADALQVEQSQLTAEVQALKAQLADAQRLVRMTAQPQSYLVEQMHLSEQRQRAAEAQLSALARERAEQESALVAMRQQNLMLRGDLERMIAQRGTLDELRAALARVLGPQPAVPRPST</sequence>
<evidence type="ECO:0008006" key="5">
    <source>
        <dbReference type="Google" id="ProtNLM"/>
    </source>
</evidence>
<dbReference type="Proteomes" id="UP001515480">
    <property type="component" value="Unassembled WGS sequence"/>
</dbReference>
<protein>
    <recommendedName>
        <fullName evidence="5">Centrosomal protein of 162 kDa</fullName>
    </recommendedName>
</protein>
<feature type="compositionally biased region" description="Pro residues" evidence="2">
    <location>
        <begin position="65"/>
        <end position="76"/>
    </location>
</feature>
<reference evidence="3 4" key="1">
    <citation type="journal article" date="2024" name="Science">
        <title>Giant polyketide synthase enzymes in the biosynthesis of giant marine polyether toxins.</title>
        <authorList>
            <person name="Fallon T.R."/>
            <person name="Shende V.V."/>
            <person name="Wierzbicki I.H."/>
            <person name="Pendleton A.L."/>
            <person name="Watervoot N.F."/>
            <person name="Auber R.P."/>
            <person name="Gonzalez D.J."/>
            <person name="Wisecaver J.H."/>
            <person name="Moore B.S."/>
        </authorList>
    </citation>
    <scope>NUCLEOTIDE SEQUENCE [LARGE SCALE GENOMIC DNA]</scope>
    <source>
        <strain evidence="3 4">12B1</strain>
    </source>
</reference>
<evidence type="ECO:0000313" key="4">
    <source>
        <dbReference type="Proteomes" id="UP001515480"/>
    </source>
</evidence>
<dbReference type="EMBL" id="JBGBPQ010000021">
    <property type="protein sequence ID" value="KAL1503850.1"/>
    <property type="molecule type" value="Genomic_DNA"/>
</dbReference>
<evidence type="ECO:0000313" key="3">
    <source>
        <dbReference type="EMBL" id="KAL1503850.1"/>
    </source>
</evidence>
<accession>A0AB34IPC9</accession>
<gene>
    <name evidence="3" type="ORF">AB1Y20_012314</name>
</gene>
<organism evidence="3 4">
    <name type="scientific">Prymnesium parvum</name>
    <name type="common">Toxic golden alga</name>
    <dbReference type="NCBI Taxonomy" id="97485"/>
    <lineage>
        <taxon>Eukaryota</taxon>
        <taxon>Haptista</taxon>
        <taxon>Haptophyta</taxon>
        <taxon>Prymnesiophyceae</taxon>
        <taxon>Prymnesiales</taxon>
        <taxon>Prymnesiaceae</taxon>
        <taxon>Prymnesium</taxon>
    </lineage>
</organism>
<name>A0AB34IPC9_PRYPA</name>
<keyword evidence="1" id="KW-0175">Coiled coil</keyword>
<keyword evidence="4" id="KW-1185">Reference proteome</keyword>
<evidence type="ECO:0000256" key="1">
    <source>
        <dbReference type="SAM" id="Coils"/>
    </source>
</evidence>
<feature type="coiled-coil region" evidence="1">
    <location>
        <begin position="606"/>
        <end position="682"/>
    </location>
</feature>
<dbReference type="PANTHER" id="PTHR18950:SF0">
    <property type="entry name" value="PROGESTERONE IMMUNOMODULATORY BINDING FACTOR 1"/>
    <property type="match status" value="1"/>
</dbReference>
<dbReference type="AlphaFoldDB" id="A0AB34IPC9"/>
<dbReference type="InterPro" id="IPR026205">
    <property type="entry name" value="PIBF1"/>
</dbReference>
<dbReference type="GO" id="GO:0060271">
    <property type="term" value="P:cilium assembly"/>
    <property type="evidence" value="ECO:0007669"/>
    <property type="project" value="TreeGrafter"/>
</dbReference>
<feature type="compositionally biased region" description="Low complexity" evidence="2">
    <location>
        <begin position="41"/>
        <end position="54"/>
    </location>
</feature>
<feature type="coiled-coil region" evidence="1">
    <location>
        <begin position="381"/>
        <end position="422"/>
    </location>
</feature>
<feature type="coiled-coil region" evidence="1">
    <location>
        <begin position="104"/>
        <end position="131"/>
    </location>
</feature>
<evidence type="ECO:0000256" key="2">
    <source>
        <dbReference type="SAM" id="MobiDB-lite"/>
    </source>
</evidence>
<comment type="caution">
    <text evidence="3">The sequence shown here is derived from an EMBL/GenBank/DDBJ whole genome shotgun (WGS) entry which is preliminary data.</text>
</comment>